<dbReference type="RefSeq" id="WP_394849891.1">
    <property type="nucleotide sequence ID" value="NZ_CP089982.1"/>
</dbReference>
<evidence type="ECO:0000256" key="3">
    <source>
        <dbReference type="ARBA" id="ARBA00022723"/>
    </source>
</evidence>
<feature type="domain" description="Cytochrome c" evidence="7">
    <location>
        <begin position="252"/>
        <end position="415"/>
    </location>
</feature>
<dbReference type="Proteomes" id="UP001379533">
    <property type="component" value="Chromosome"/>
</dbReference>
<evidence type="ECO:0000256" key="5">
    <source>
        <dbReference type="ARBA" id="ARBA00023004"/>
    </source>
</evidence>
<dbReference type="InterPro" id="IPR036909">
    <property type="entry name" value="Cyt_c-like_dom_sf"/>
</dbReference>
<feature type="domain" description="Cytochrome c" evidence="7">
    <location>
        <begin position="59"/>
        <end position="203"/>
    </location>
</feature>
<gene>
    <name evidence="8" type="ORF">LZC95_20840</name>
</gene>
<evidence type="ECO:0000313" key="9">
    <source>
        <dbReference type="Proteomes" id="UP001379533"/>
    </source>
</evidence>
<dbReference type="PROSITE" id="PS51007">
    <property type="entry name" value="CYTC"/>
    <property type="match status" value="2"/>
</dbReference>
<reference evidence="8 9" key="1">
    <citation type="submission" date="2021-12" db="EMBL/GenBank/DDBJ databases">
        <title>Discovery of the Pendulisporaceae a myxobacterial family with distinct sporulation behavior and unique specialized metabolism.</title>
        <authorList>
            <person name="Garcia R."/>
            <person name="Popoff A."/>
            <person name="Bader C.D."/>
            <person name="Loehr J."/>
            <person name="Walesch S."/>
            <person name="Walt C."/>
            <person name="Boldt J."/>
            <person name="Bunk B."/>
            <person name="Haeckl F.J.F.P.J."/>
            <person name="Gunesch A.P."/>
            <person name="Birkelbach J."/>
            <person name="Nuebel U."/>
            <person name="Pietschmann T."/>
            <person name="Bach T."/>
            <person name="Mueller R."/>
        </authorList>
    </citation>
    <scope>NUCLEOTIDE SEQUENCE [LARGE SCALE GENOMIC DNA]</scope>
    <source>
        <strain evidence="8 9">MSr12523</strain>
    </source>
</reference>
<sequence length="415" mass="46223">MGISNLRSSMLGWSIVLAAAGGCANESREEQDPIVAAERELQGLGISVDIDLPNPLDKLDALRGALLFFTDVPQLEGNRRSCATCHRPEDDFALTPQTAEARYQALLRARRIDPKADDPLFRSIDADDFGNDFTTLRTKGLIRVRVPLPPNVRLTDDPAATEVDIFRAVPTIRNTAFSQPFQFDGRVAALEAQALTAFQSHAEIKRQPGDEFLRRIARFERTQFSSFGVRILEGELSAGNPTPHDPDPPLTPLEQKGKELFKDFCGGCHNGPTQTVFREKRLVPPYDGSNLPTFTNAGVSAPEPPGFDLPQNNGLPIRRYTITLPDGSQQIRETDDPGRILMTGKIEDFDRFDIPPLYGVSKTAPYFHNNNAATLEDVMIHYQRLFRFFARGLKHPFPELSDADVIPLLAYVRKI</sequence>
<keyword evidence="3 6" id="KW-0479">Metal-binding</keyword>
<keyword evidence="2 6" id="KW-0349">Heme</keyword>
<comment type="subcellular location">
    <subcellularLocation>
        <location evidence="1">Cell envelope</location>
    </subcellularLocation>
</comment>
<evidence type="ECO:0000256" key="4">
    <source>
        <dbReference type="ARBA" id="ARBA00023002"/>
    </source>
</evidence>
<dbReference type="Gene3D" id="1.10.760.10">
    <property type="entry name" value="Cytochrome c-like domain"/>
    <property type="match status" value="2"/>
</dbReference>
<evidence type="ECO:0000313" key="8">
    <source>
        <dbReference type="EMBL" id="WXA99257.1"/>
    </source>
</evidence>
<accession>A0ABZ2KKS5</accession>
<keyword evidence="4" id="KW-0560">Oxidoreductase</keyword>
<dbReference type="InterPro" id="IPR004852">
    <property type="entry name" value="Di-haem_cyt_c_peroxidsae"/>
</dbReference>
<organism evidence="8 9">
    <name type="scientific">Pendulispora brunnea</name>
    <dbReference type="NCBI Taxonomy" id="2905690"/>
    <lineage>
        <taxon>Bacteria</taxon>
        <taxon>Pseudomonadati</taxon>
        <taxon>Myxococcota</taxon>
        <taxon>Myxococcia</taxon>
        <taxon>Myxococcales</taxon>
        <taxon>Sorangiineae</taxon>
        <taxon>Pendulisporaceae</taxon>
        <taxon>Pendulispora</taxon>
    </lineage>
</organism>
<dbReference type="EMBL" id="CP089982">
    <property type="protein sequence ID" value="WXA99257.1"/>
    <property type="molecule type" value="Genomic_DNA"/>
</dbReference>
<dbReference type="InterPro" id="IPR051395">
    <property type="entry name" value="Cytochrome_c_Peroxidase/MauG"/>
</dbReference>
<evidence type="ECO:0000256" key="6">
    <source>
        <dbReference type="PROSITE-ProRule" id="PRU00433"/>
    </source>
</evidence>
<keyword evidence="5 6" id="KW-0408">Iron</keyword>
<protein>
    <recommendedName>
        <fullName evidence="7">Cytochrome c domain-containing protein</fullName>
    </recommendedName>
</protein>
<proteinExistence type="predicted"/>
<dbReference type="SUPFAM" id="SSF46626">
    <property type="entry name" value="Cytochrome c"/>
    <property type="match status" value="2"/>
</dbReference>
<dbReference type="InterPro" id="IPR009056">
    <property type="entry name" value="Cyt_c-like_dom"/>
</dbReference>
<evidence type="ECO:0000259" key="7">
    <source>
        <dbReference type="PROSITE" id="PS51007"/>
    </source>
</evidence>
<evidence type="ECO:0000256" key="2">
    <source>
        <dbReference type="ARBA" id="ARBA00022617"/>
    </source>
</evidence>
<keyword evidence="9" id="KW-1185">Reference proteome</keyword>
<dbReference type="PROSITE" id="PS51257">
    <property type="entry name" value="PROKAR_LIPOPROTEIN"/>
    <property type="match status" value="1"/>
</dbReference>
<name>A0ABZ2KKS5_9BACT</name>
<evidence type="ECO:0000256" key="1">
    <source>
        <dbReference type="ARBA" id="ARBA00004196"/>
    </source>
</evidence>
<dbReference type="PANTHER" id="PTHR30600">
    <property type="entry name" value="CYTOCHROME C PEROXIDASE-RELATED"/>
    <property type="match status" value="1"/>
</dbReference>
<dbReference type="Pfam" id="PF03150">
    <property type="entry name" value="CCP_MauG"/>
    <property type="match status" value="1"/>
</dbReference>